<feature type="compositionally biased region" description="Basic and acidic residues" evidence="7">
    <location>
        <begin position="366"/>
        <end position="385"/>
    </location>
</feature>
<dbReference type="InterPro" id="IPR024943">
    <property type="entry name" value="Enhancer_polycomb"/>
</dbReference>
<keyword evidence="10" id="KW-1185">Reference proteome</keyword>
<feature type="domain" description="Enhancer of polycomb-like N-terminal" evidence="8">
    <location>
        <begin position="60"/>
        <end position="191"/>
    </location>
</feature>
<dbReference type="InterPro" id="IPR019542">
    <property type="entry name" value="Enhancer_polycomb-like_N"/>
</dbReference>
<dbReference type="GO" id="GO:0005634">
    <property type="term" value="C:nucleus"/>
    <property type="evidence" value="ECO:0007669"/>
    <property type="project" value="UniProtKB-SubCell"/>
</dbReference>
<gene>
    <name evidence="9" type="ORF">BOKJ2_LOCUS4221</name>
</gene>
<evidence type="ECO:0000256" key="2">
    <source>
        <dbReference type="ARBA" id="ARBA00008035"/>
    </source>
</evidence>
<keyword evidence="5 6" id="KW-0539">Nucleus</keyword>
<dbReference type="AlphaFoldDB" id="A0A811KAK3"/>
<dbReference type="PANTHER" id="PTHR14898">
    <property type="entry name" value="ENHANCER OF POLYCOMB"/>
    <property type="match status" value="1"/>
</dbReference>
<name>A0A811KAK3_9BILA</name>
<dbReference type="EMBL" id="CAJFDH010000002">
    <property type="protein sequence ID" value="CAD5212420.1"/>
    <property type="molecule type" value="Genomic_DNA"/>
</dbReference>
<evidence type="ECO:0000256" key="4">
    <source>
        <dbReference type="ARBA" id="ARBA00023163"/>
    </source>
</evidence>
<keyword evidence="3 6" id="KW-0805">Transcription regulation</keyword>
<dbReference type="Pfam" id="PF10513">
    <property type="entry name" value="EPL1"/>
    <property type="match status" value="1"/>
</dbReference>
<proteinExistence type="inferred from homology"/>
<dbReference type="GO" id="GO:0035267">
    <property type="term" value="C:NuA4 histone acetyltransferase complex"/>
    <property type="evidence" value="ECO:0007669"/>
    <property type="project" value="InterPro"/>
</dbReference>
<reference evidence="9" key="1">
    <citation type="submission" date="2020-09" db="EMBL/GenBank/DDBJ databases">
        <authorList>
            <person name="Kikuchi T."/>
        </authorList>
    </citation>
    <scope>NUCLEOTIDE SEQUENCE</scope>
    <source>
        <strain evidence="9">SH1</strain>
    </source>
</reference>
<accession>A0A811KAK3</accession>
<evidence type="ECO:0000259" key="8">
    <source>
        <dbReference type="Pfam" id="PF10513"/>
    </source>
</evidence>
<evidence type="ECO:0000313" key="10">
    <source>
        <dbReference type="Proteomes" id="UP000614601"/>
    </source>
</evidence>
<dbReference type="Proteomes" id="UP000614601">
    <property type="component" value="Unassembled WGS sequence"/>
</dbReference>
<feature type="compositionally biased region" description="Low complexity" evidence="7">
    <location>
        <begin position="414"/>
        <end position="428"/>
    </location>
</feature>
<evidence type="ECO:0000256" key="6">
    <source>
        <dbReference type="RuleBase" id="RU361124"/>
    </source>
</evidence>
<sequence>MSRRKAPKKYMLCNNYVTNQEGILKNGFMGPPATVTKKGGRSLRNLNPRKAIRVVITNSQNKENGQSSITCYSTRVTTGMEKDEEKELHLQVAMQTQKASLGGTLKNASAIPIPKVQNVDQTEYSRFRPVRPRIRNDEKWIKAVSSTDYCMNSETYEMDEEDSEWLERMRTDNSYRLSDDEFENLMTTIENNSRKKVISMAAMFVKQPSVSREIITLIYDYWLDKRLRLCKTSFPSASLIPVVPTEGDYEDKNPYVAFRKRETDIRRRSTRLAFNQTIMALQNDENQKNPETIAVEREEAMERLRHSVNQFSEMDGDYAFKRLRSSAYLEPSDSTAHDELMLLDHRTKLVPQKEVQKSLVIKQIEKSPKRPRLENGVEHMEHDGSEPSTSTSIYVGPRTLPLLKVLISTGFTSTSAATPEPVTEPTTSDDNVATISDNNVADEPCTSSSLKPLDNAGDNLPSG</sequence>
<dbReference type="OrthoDB" id="435275at2759"/>
<comment type="similarity">
    <text evidence="2 6">Belongs to the enhancer of polycomb family.</text>
</comment>
<keyword evidence="4 6" id="KW-0804">Transcription</keyword>
<organism evidence="9 10">
    <name type="scientific">Bursaphelenchus okinawaensis</name>
    <dbReference type="NCBI Taxonomy" id="465554"/>
    <lineage>
        <taxon>Eukaryota</taxon>
        <taxon>Metazoa</taxon>
        <taxon>Ecdysozoa</taxon>
        <taxon>Nematoda</taxon>
        <taxon>Chromadorea</taxon>
        <taxon>Rhabditida</taxon>
        <taxon>Tylenchina</taxon>
        <taxon>Tylenchomorpha</taxon>
        <taxon>Aphelenchoidea</taxon>
        <taxon>Aphelenchoididae</taxon>
        <taxon>Bursaphelenchus</taxon>
    </lineage>
</organism>
<feature type="region of interest" description="Disordered" evidence="7">
    <location>
        <begin position="414"/>
        <end position="463"/>
    </location>
</feature>
<feature type="region of interest" description="Disordered" evidence="7">
    <location>
        <begin position="366"/>
        <end position="393"/>
    </location>
</feature>
<evidence type="ECO:0000313" key="9">
    <source>
        <dbReference type="EMBL" id="CAD5212420.1"/>
    </source>
</evidence>
<protein>
    <recommendedName>
        <fullName evidence="6">Enhancer of polycomb-like protein</fullName>
    </recommendedName>
</protein>
<dbReference type="EMBL" id="CAJFCW020000002">
    <property type="protein sequence ID" value="CAG9095948.1"/>
    <property type="molecule type" value="Genomic_DNA"/>
</dbReference>
<comment type="subcellular location">
    <subcellularLocation>
        <location evidence="1 6">Nucleus</location>
    </subcellularLocation>
</comment>
<evidence type="ECO:0000256" key="3">
    <source>
        <dbReference type="ARBA" id="ARBA00023015"/>
    </source>
</evidence>
<comment type="caution">
    <text evidence="9">The sequence shown here is derived from an EMBL/GenBank/DDBJ whole genome shotgun (WGS) entry which is preliminary data.</text>
</comment>
<dbReference type="GO" id="GO:0006357">
    <property type="term" value="P:regulation of transcription by RNA polymerase II"/>
    <property type="evidence" value="ECO:0007669"/>
    <property type="project" value="InterPro"/>
</dbReference>
<evidence type="ECO:0000256" key="1">
    <source>
        <dbReference type="ARBA" id="ARBA00004123"/>
    </source>
</evidence>
<dbReference type="Proteomes" id="UP000783686">
    <property type="component" value="Unassembled WGS sequence"/>
</dbReference>
<evidence type="ECO:0000256" key="7">
    <source>
        <dbReference type="SAM" id="MobiDB-lite"/>
    </source>
</evidence>
<evidence type="ECO:0000256" key="5">
    <source>
        <dbReference type="ARBA" id="ARBA00023242"/>
    </source>
</evidence>
<feature type="compositionally biased region" description="Polar residues" evidence="7">
    <location>
        <begin position="429"/>
        <end position="450"/>
    </location>
</feature>